<reference evidence="3 4" key="1">
    <citation type="journal article" date="2012" name="Proc. Natl. Acad. Sci. U.S.A.">
        <title>Comparative genomics of Ceriporiopsis subvermispora and Phanerochaete chrysosporium provide insight into selective ligninolysis.</title>
        <authorList>
            <person name="Fernandez-Fueyo E."/>
            <person name="Ruiz-Duenas F.J."/>
            <person name="Ferreira P."/>
            <person name="Floudas D."/>
            <person name="Hibbett D.S."/>
            <person name="Canessa P."/>
            <person name="Larrondo L.F."/>
            <person name="James T.Y."/>
            <person name="Seelenfreund D."/>
            <person name="Lobos S."/>
            <person name="Polanco R."/>
            <person name="Tello M."/>
            <person name="Honda Y."/>
            <person name="Watanabe T."/>
            <person name="Watanabe T."/>
            <person name="Ryu J.S."/>
            <person name="Kubicek C.P."/>
            <person name="Schmoll M."/>
            <person name="Gaskell J."/>
            <person name="Hammel K.E."/>
            <person name="St John F.J."/>
            <person name="Vanden Wymelenberg A."/>
            <person name="Sabat G."/>
            <person name="Splinter BonDurant S."/>
            <person name="Syed K."/>
            <person name="Yadav J.S."/>
            <person name="Doddapaneni H."/>
            <person name="Subramanian V."/>
            <person name="Lavin J.L."/>
            <person name="Oguiza J.A."/>
            <person name="Perez G."/>
            <person name="Pisabarro A.G."/>
            <person name="Ramirez L."/>
            <person name="Santoyo F."/>
            <person name="Master E."/>
            <person name="Coutinho P.M."/>
            <person name="Henrissat B."/>
            <person name="Lombard V."/>
            <person name="Magnuson J.K."/>
            <person name="Kuees U."/>
            <person name="Hori C."/>
            <person name="Igarashi K."/>
            <person name="Samejima M."/>
            <person name="Held B.W."/>
            <person name="Barry K.W."/>
            <person name="LaButti K.M."/>
            <person name="Lapidus A."/>
            <person name="Lindquist E.A."/>
            <person name="Lucas S.M."/>
            <person name="Riley R."/>
            <person name="Salamov A.A."/>
            <person name="Hoffmeister D."/>
            <person name="Schwenk D."/>
            <person name="Hadar Y."/>
            <person name="Yarden O."/>
            <person name="de Vries R.P."/>
            <person name="Wiebenga A."/>
            <person name="Stenlid J."/>
            <person name="Eastwood D."/>
            <person name="Grigoriev I.V."/>
            <person name="Berka R.M."/>
            <person name="Blanchette R.A."/>
            <person name="Kersten P."/>
            <person name="Martinez A.T."/>
            <person name="Vicuna R."/>
            <person name="Cullen D."/>
        </authorList>
    </citation>
    <scope>NUCLEOTIDE SEQUENCE [LARGE SCALE GENOMIC DNA]</scope>
    <source>
        <strain evidence="3 4">B</strain>
    </source>
</reference>
<sequence>MQTCLGSSSRSSSFLLLHRHSLNLGNAASKSYGCRRTVSSAVAHSARSPLEELSAPRQQTLTVLHKATSLLPRVLPQRHRSTAERESLEFWDELLIAGYNDLSVTPGSKADDSVRLVVYGLDDLSEGQARDLVTALLEEPFASQAQKEAIRSRWQFTSNDVHVLSIQSRRPGLSTDVPTSLQVRSAWLQQLPAAAQIVELRSRHTTPPPYPSSKPLFTADIPILVCNPALSSLDTLVRPSLQPPLPLSHPHAILVITAPYSADLETRVKTLFPDTLTVLFIDPSRALSALRTLSAAPSSSVAVQRYQDDFDGSRIASLTHAIRELLAASSHILPRSVSPALHVHTAQANVAGSLDACNIFLARALREIDELCLRVGALKDRVEEVRVRVPQEVFGAAGEGADEIQLAVGKAKRDIGVVMGTLTWWRLLWRADDLSEVVGAAIDRAWCKDLESKLIYHAGRLASLQEDLAKSSKTLLASFPPSSPFHSPVLENTLSRIATSPSFPVDAPALTAPLTWRRQQLAFPTARLHLSAQRAMFGMGGSVLGGMGAAWAGWVGHLGLLDVGLQPETAVGLGLLGGAAGVRWAIARFEKAKRKWWKDWARVSEGLRRDLRTALDNTMDEKVLAVPIEACKGLRELAAKRKDQVDELKEEVSSLEADLARIKSDSK</sequence>
<keyword evidence="1" id="KW-0175">Coiled coil</keyword>
<feature type="domain" description="Mmc1 C-terminal" evidence="2">
    <location>
        <begin position="421"/>
        <end position="599"/>
    </location>
</feature>
<evidence type="ECO:0000259" key="2">
    <source>
        <dbReference type="Pfam" id="PF23868"/>
    </source>
</evidence>
<evidence type="ECO:0000256" key="1">
    <source>
        <dbReference type="SAM" id="Coils"/>
    </source>
</evidence>
<dbReference type="Pfam" id="PF23868">
    <property type="entry name" value="Mmc1_C"/>
    <property type="match status" value="1"/>
</dbReference>
<evidence type="ECO:0000313" key="4">
    <source>
        <dbReference type="Proteomes" id="UP000016930"/>
    </source>
</evidence>
<gene>
    <name evidence="3" type="ORF">CERSUDRAFT_94312</name>
</gene>
<dbReference type="AlphaFoldDB" id="M2RFR8"/>
<feature type="coiled-coil region" evidence="1">
    <location>
        <begin position="631"/>
        <end position="665"/>
    </location>
</feature>
<dbReference type="EMBL" id="KB445796">
    <property type="protein sequence ID" value="EMD37307.1"/>
    <property type="molecule type" value="Genomic_DNA"/>
</dbReference>
<dbReference type="HOGENOM" id="CLU_019469_0_0_1"/>
<dbReference type="PANTHER" id="PTHR38644">
    <property type="entry name" value="EXPRESSED PROTEIN"/>
    <property type="match status" value="1"/>
</dbReference>
<evidence type="ECO:0000313" key="3">
    <source>
        <dbReference type="EMBL" id="EMD37307.1"/>
    </source>
</evidence>
<keyword evidence="4" id="KW-1185">Reference proteome</keyword>
<dbReference type="OrthoDB" id="5319015at2759"/>
<dbReference type="PANTHER" id="PTHR38644:SF1">
    <property type="entry name" value="EXPRESSED PROTEIN"/>
    <property type="match status" value="1"/>
</dbReference>
<protein>
    <recommendedName>
        <fullName evidence="2">Mmc1 C-terminal domain-containing protein</fullName>
    </recommendedName>
</protein>
<accession>M2RFR8</accession>
<organism evidence="3 4">
    <name type="scientific">Ceriporiopsis subvermispora (strain B)</name>
    <name type="common">White-rot fungus</name>
    <name type="synonym">Gelatoporia subvermispora</name>
    <dbReference type="NCBI Taxonomy" id="914234"/>
    <lineage>
        <taxon>Eukaryota</taxon>
        <taxon>Fungi</taxon>
        <taxon>Dikarya</taxon>
        <taxon>Basidiomycota</taxon>
        <taxon>Agaricomycotina</taxon>
        <taxon>Agaricomycetes</taxon>
        <taxon>Polyporales</taxon>
        <taxon>Gelatoporiaceae</taxon>
        <taxon>Gelatoporia</taxon>
    </lineage>
</organism>
<dbReference type="Proteomes" id="UP000016930">
    <property type="component" value="Unassembled WGS sequence"/>
</dbReference>
<dbReference type="InterPro" id="IPR056196">
    <property type="entry name" value="Mmc1_C"/>
</dbReference>
<name>M2RFR8_CERS8</name>
<dbReference type="STRING" id="914234.M2RFR8"/>
<proteinExistence type="predicted"/>